<dbReference type="InterPro" id="IPR005863">
    <property type="entry name" value="UDP-N-AcMur_synth"/>
</dbReference>
<dbReference type="NCBIfam" id="TIGR01143">
    <property type="entry name" value="murF"/>
    <property type="match status" value="1"/>
</dbReference>
<dbReference type="InterPro" id="IPR000713">
    <property type="entry name" value="Mur_ligase_N"/>
</dbReference>
<dbReference type="Gene3D" id="3.40.1190.10">
    <property type="entry name" value="Mur-like, catalytic domain"/>
    <property type="match status" value="1"/>
</dbReference>
<keyword evidence="16" id="KW-1185">Reference proteome</keyword>
<dbReference type="InterPro" id="IPR051046">
    <property type="entry name" value="MurCDEF_CellWall_CoF430Synth"/>
</dbReference>
<dbReference type="GO" id="GO:0009252">
    <property type="term" value="P:peptidoglycan biosynthetic process"/>
    <property type="evidence" value="ECO:0007669"/>
    <property type="project" value="UniProtKB-UniRule"/>
</dbReference>
<dbReference type="PANTHER" id="PTHR43024">
    <property type="entry name" value="UDP-N-ACETYLMURAMOYL-TRIPEPTIDE--D-ALANYL-D-ALANINE LIGASE"/>
    <property type="match status" value="1"/>
</dbReference>
<accession>A0A343JAU5</accession>
<evidence type="ECO:0000256" key="3">
    <source>
        <dbReference type="ARBA" id="ARBA00022618"/>
    </source>
</evidence>
<keyword evidence="3 10" id="KW-0132">Cell division</keyword>
<dbReference type="Proteomes" id="UP000264883">
    <property type="component" value="Chromosome"/>
</dbReference>
<dbReference type="InterPro" id="IPR035911">
    <property type="entry name" value="MurE/MurF_N"/>
</dbReference>
<evidence type="ECO:0000256" key="4">
    <source>
        <dbReference type="ARBA" id="ARBA00022741"/>
    </source>
</evidence>
<feature type="domain" description="Mur ligase central" evidence="14">
    <location>
        <begin position="111"/>
        <end position="296"/>
    </location>
</feature>
<dbReference type="Pfam" id="PF01225">
    <property type="entry name" value="Mur_ligase"/>
    <property type="match status" value="1"/>
</dbReference>
<dbReference type="GO" id="GO:0005524">
    <property type="term" value="F:ATP binding"/>
    <property type="evidence" value="ECO:0007669"/>
    <property type="project" value="UniProtKB-UniRule"/>
</dbReference>
<evidence type="ECO:0000313" key="16">
    <source>
        <dbReference type="Proteomes" id="UP000264883"/>
    </source>
</evidence>
<evidence type="ECO:0000313" key="15">
    <source>
        <dbReference type="EMBL" id="ASW42653.1"/>
    </source>
</evidence>
<feature type="domain" description="Mur ligase N-terminal catalytic" evidence="12">
    <location>
        <begin position="27"/>
        <end position="100"/>
    </location>
</feature>
<evidence type="ECO:0000256" key="9">
    <source>
        <dbReference type="ARBA" id="ARBA00023316"/>
    </source>
</evidence>
<proteinExistence type="inferred from homology"/>
<evidence type="ECO:0000256" key="8">
    <source>
        <dbReference type="ARBA" id="ARBA00023306"/>
    </source>
</evidence>
<feature type="binding site" evidence="10">
    <location>
        <begin position="113"/>
        <end position="119"/>
    </location>
    <ligand>
        <name>ATP</name>
        <dbReference type="ChEBI" id="CHEBI:30616"/>
    </ligand>
</feature>
<name>A0A343JAU5_9CLOT</name>
<dbReference type="GO" id="GO:0008360">
    <property type="term" value="P:regulation of cell shape"/>
    <property type="evidence" value="ECO:0007669"/>
    <property type="project" value="UniProtKB-KW"/>
</dbReference>
<keyword evidence="6 10" id="KW-0133">Cell shape</keyword>
<dbReference type="GO" id="GO:0008766">
    <property type="term" value="F:UDP-N-acetylmuramoylalanyl-D-glutamyl-2,6-diaminopimelate-D-alanyl-D-alanine ligase activity"/>
    <property type="evidence" value="ECO:0007669"/>
    <property type="project" value="RHEA"/>
</dbReference>
<evidence type="ECO:0000259" key="12">
    <source>
        <dbReference type="Pfam" id="PF01225"/>
    </source>
</evidence>
<dbReference type="EC" id="6.3.2.10" evidence="10 11"/>
<dbReference type="EMBL" id="CP016786">
    <property type="protein sequence ID" value="ASW42653.1"/>
    <property type="molecule type" value="Genomic_DNA"/>
</dbReference>
<dbReference type="KEGG" id="cia:BEN51_03910"/>
<dbReference type="HAMAP" id="MF_02019">
    <property type="entry name" value="MurF"/>
    <property type="match status" value="1"/>
</dbReference>
<dbReference type="UniPathway" id="UPA00219"/>
<evidence type="ECO:0000256" key="2">
    <source>
        <dbReference type="ARBA" id="ARBA00022598"/>
    </source>
</evidence>
<comment type="similarity">
    <text evidence="10">Belongs to the MurCDEF family. MurF subfamily.</text>
</comment>
<gene>
    <name evidence="10" type="primary">murF</name>
    <name evidence="15" type="ORF">BEN51_03910</name>
</gene>
<dbReference type="InterPro" id="IPR036565">
    <property type="entry name" value="Mur-like_cat_sf"/>
</dbReference>
<organism evidence="15 16">
    <name type="scientific">Clostridium isatidis</name>
    <dbReference type="NCBI Taxonomy" id="182773"/>
    <lineage>
        <taxon>Bacteria</taxon>
        <taxon>Bacillati</taxon>
        <taxon>Bacillota</taxon>
        <taxon>Clostridia</taxon>
        <taxon>Eubacteriales</taxon>
        <taxon>Clostridiaceae</taxon>
        <taxon>Clostridium</taxon>
    </lineage>
</organism>
<dbReference type="Pfam" id="PF02875">
    <property type="entry name" value="Mur_ligase_C"/>
    <property type="match status" value="1"/>
</dbReference>
<evidence type="ECO:0000256" key="5">
    <source>
        <dbReference type="ARBA" id="ARBA00022840"/>
    </source>
</evidence>
<sequence length="453" mass="50990">MDLTLNEIVNAVNGELIINNNNAFNKVCIDTRKIEKDNIFWAIKGENFDGNKFVIEAFNKGASIAVIDNIFFDFNEIKDDVTVIKVYDTSKALLDLAKYYRKKLNLKVVGVTGSCGKTSTKDLIAAFLSEKYKVFKTKGNFNNNIGLPLMILELDSSYDVAVLEMGMSDLGEIDVLANTADPDIAVITNIGLSHIENLKSQDNILKAKMEITNYFDESNTLIINAEDDYLKKIKDKCFEVVKIGYNHEYDVCAFNIILEEEKTTFTVQDKYEKSTFTIPMPGKHNVLNSLLAIAVAKKLDLSMEEMEKGIRNLEATSMRLQIIKQEKITIINDCYNASPASMKSSLDVLNTYLNKRKVAILGTMNELGEKAVEAHKDIGNYASDKVDLLIAIGEYKNYLKEEFKGNNILTFETKEDFINVIKDIIKEDDVILVKASRGNKFESIVNSLEELSI</sequence>
<keyword evidence="2 10" id="KW-0436">Ligase</keyword>
<dbReference type="GO" id="GO:0051301">
    <property type="term" value="P:cell division"/>
    <property type="evidence" value="ECO:0007669"/>
    <property type="project" value="UniProtKB-KW"/>
</dbReference>
<keyword evidence="8 10" id="KW-0131">Cell cycle</keyword>
<dbReference type="SUPFAM" id="SSF63418">
    <property type="entry name" value="MurE/MurF N-terminal domain"/>
    <property type="match status" value="1"/>
</dbReference>
<evidence type="ECO:0000259" key="14">
    <source>
        <dbReference type="Pfam" id="PF08245"/>
    </source>
</evidence>
<feature type="domain" description="Mur ligase C-terminal" evidence="13">
    <location>
        <begin position="318"/>
        <end position="437"/>
    </location>
</feature>
<evidence type="ECO:0000259" key="13">
    <source>
        <dbReference type="Pfam" id="PF02875"/>
    </source>
</evidence>
<dbReference type="InterPro" id="IPR013221">
    <property type="entry name" value="Mur_ligase_cen"/>
</dbReference>
<dbReference type="Gene3D" id="3.90.190.20">
    <property type="entry name" value="Mur ligase, C-terminal domain"/>
    <property type="match status" value="1"/>
</dbReference>
<dbReference type="SUPFAM" id="SSF53244">
    <property type="entry name" value="MurD-like peptide ligases, peptide-binding domain"/>
    <property type="match status" value="1"/>
</dbReference>
<keyword evidence="5 10" id="KW-0067">ATP-binding</keyword>
<evidence type="ECO:0000256" key="6">
    <source>
        <dbReference type="ARBA" id="ARBA00022960"/>
    </source>
</evidence>
<dbReference type="RefSeq" id="WP_119864789.1">
    <property type="nucleotide sequence ID" value="NZ_CP016786.1"/>
</dbReference>
<dbReference type="Pfam" id="PF08245">
    <property type="entry name" value="Mur_ligase_M"/>
    <property type="match status" value="1"/>
</dbReference>
<keyword evidence="4 10" id="KW-0547">Nucleotide-binding</keyword>
<evidence type="ECO:0000256" key="1">
    <source>
        <dbReference type="ARBA" id="ARBA00022490"/>
    </source>
</evidence>
<comment type="catalytic activity">
    <reaction evidence="10 11">
        <text>D-alanyl-D-alanine + UDP-N-acetyl-alpha-D-muramoyl-L-alanyl-gamma-D-glutamyl-meso-2,6-diaminopimelate + ATP = UDP-N-acetyl-alpha-D-muramoyl-L-alanyl-gamma-D-glutamyl-meso-2,6-diaminopimeloyl-D-alanyl-D-alanine + ADP + phosphate + H(+)</text>
        <dbReference type="Rhea" id="RHEA:28374"/>
        <dbReference type="ChEBI" id="CHEBI:15378"/>
        <dbReference type="ChEBI" id="CHEBI:30616"/>
        <dbReference type="ChEBI" id="CHEBI:43474"/>
        <dbReference type="ChEBI" id="CHEBI:57822"/>
        <dbReference type="ChEBI" id="CHEBI:61386"/>
        <dbReference type="ChEBI" id="CHEBI:83905"/>
        <dbReference type="ChEBI" id="CHEBI:456216"/>
        <dbReference type="EC" id="6.3.2.10"/>
    </reaction>
</comment>
<dbReference type="GO" id="GO:0047480">
    <property type="term" value="F:UDP-N-acetylmuramoyl-tripeptide-D-alanyl-D-alanine ligase activity"/>
    <property type="evidence" value="ECO:0007669"/>
    <property type="project" value="UniProtKB-UniRule"/>
</dbReference>
<evidence type="ECO:0000256" key="11">
    <source>
        <dbReference type="RuleBase" id="RU004136"/>
    </source>
</evidence>
<dbReference type="InterPro" id="IPR036615">
    <property type="entry name" value="Mur_ligase_C_dom_sf"/>
</dbReference>
<dbReference type="Gene3D" id="3.40.1390.10">
    <property type="entry name" value="MurE/MurF, N-terminal domain"/>
    <property type="match status" value="1"/>
</dbReference>
<dbReference type="SUPFAM" id="SSF53623">
    <property type="entry name" value="MurD-like peptide ligases, catalytic domain"/>
    <property type="match status" value="1"/>
</dbReference>
<protein>
    <recommendedName>
        <fullName evidence="10 11">UDP-N-acetylmuramoyl-tripeptide--D-alanyl-D-alanine ligase</fullName>
        <ecNumber evidence="10 11">6.3.2.10</ecNumber>
    </recommendedName>
    <alternativeName>
        <fullName evidence="10">D-alanyl-D-alanine-adding enzyme</fullName>
    </alternativeName>
</protein>
<evidence type="ECO:0000256" key="10">
    <source>
        <dbReference type="HAMAP-Rule" id="MF_02019"/>
    </source>
</evidence>
<comment type="function">
    <text evidence="10 11">Involved in cell wall formation. Catalyzes the final step in the synthesis of UDP-N-acetylmuramoyl-pentapeptide, the precursor of murein.</text>
</comment>
<dbReference type="GO" id="GO:0071555">
    <property type="term" value="P:cell wall organization"/>
    <property type="evidence" value="ECO:0007669"/>
    <property type="project" value="UniProtKB-KW"/>
</dbReference>
<dbReference type="AlphaFoldDB" id="A0A343JAU5"/>
<dbReference type="GO" id="GO:0005737">
    <property type="term" value="C:cytoplasm"/>
    <property type="evidence" value="ECO:0007669"/>
    <property type="project" value="UniProtKB-SubCell"/>
</dbReference>
<reference evidence="15 16" key="1">
    <citation type="submission" date="2016-08" db="EMBL/GenBank/DDBJ databases">
        <title>Complete Genome Sequence Of The Indigo Reducing Clostridium isatidis DSM15098.</title>
        <authorList>
            <person name="Little G.T."/>
            <person name="Minton N.P."/>
        </authorList>
    </citation>
    <scope>NUCLEOTIDE SEQUENCE [LARGE SCALE GENOMIC DNA]</scope>
    <source>
        <strain evidence="15 16">DSM 15098</strain>
    </source>
</reference>
<keyword evidence="1 10" id="KW-0963">Cytoplasm</keyword>
<comment type="pathway">
    <text evidence="10 11">Cell wall biogenesis; peptidoglycan biosynthesis.</text>
</comment>
<dbReference type="InterPro" id="IPR004101">
    <property type="entry name" value="Mur_ligase_C"/>
</dbReference>
<evidence type="ECO:0000256" key="7">
    <source>
        <dbReference type="ARBA" id="ARBA00022984"/>
    </source>
</evidence>
<keyword evidence="9 10" id="KW-0961">Cell wall biogenesis/degradation</keyword>
<comment type="subcellular location">
    <subcellularLocation>
        <location evidence="10 11">Cytoplasm</location>
    </subcellularLocation>
</comment>
<dbReference type="OrthoDB" id="9801978at2"/>
<dbReference type="PANTHER" id="PTHR43024:SF1">
    <property type="entry name" value="UDP-N-ACETYLMURAMOYL-TRIPEPTIDE--D-ALANYL-D-ALANINE LIGASE"/>
    <property type="match status" value="1"/>
</dbReference>
<keyword evidence="7 10" id="KW-0573">Peptidoglycan synthesis</keyword>